<dbReference type="STRING" id="418985.A0A1V9X1V5"/>
<organism evidence="1 2">
    <name type="scientific">Tropilaelaps mercedesae</name>
    <dbReference type="NCBI Taxonomy" id="418985"/>
    <lineage>
        <taxon>Eukaryota</taxon>
        <taxon>Metazoa</taxon>
        <taxon>Ecdysozoa</taxon>
        <taxon>Arthropoda</taxon>
        <taxon>Chelicerata</taxon>
        <taxon>Arachnida</taxon>
        <taxon>Acari</taxon>
        <taxon>Parasitiformes</taxon>
        <taxon>Mesostigmata</taxon>
        <taxon>Gamasina</taxon>
        <taxon>Dermanyssoidea</taxon>
        <taxon>Laelapidae</taxon>
        <taxon>Tropilaelaps</taxon>
    </lineage>
</organism>
<reference evidence="1 2" key="1">
    <citation type="journal article" date="2017" name="Gigascience">
        <title>Draft genome of the honey bee ectoparasitic mite, Tropilaelaps mercedesae, is shaped by the parasitic life history.</title>
        <authorList>
            <person name="Dong X."/>
            <person name="Armstrong S.D."/>
            <person name="Xia D."/>
            <person name="Makepeace B.L."/>
            <person name="Darby A.C."/>
            <person name="Kadowaki T."/>
        </authorList>
    </citation>
    <scope>NUCLEOTIDE SEQUENCE [LARGE SCALE GENOMIC DNA]</scope>
    <source>
        <strain evidence="1">Wuxi-XJTLU</strain>
    </source>
</reference>
<keyword evidence="2" id="KW-1185">Reference proteome</keyword>
<sequence length="123" mass="14107">MTRNGHGMELLCAESFEIIRNPGGALLAPRDRAVDPSRAICSMLFIEDKYAISRDYFVTMQSEVRPHMRKVLAVWMIEDVYGFVRSHGQIFFCKGGPSPNIDDCLHIPQQRRVKVKAEKLIRE</sequence>
<dbReference type="InParanoid" id="A0A1V9X1V5"/>
<gene>
    <name evidence="1" type="ORF">BIW11_02209</name>
</gene>
<evidence type="ECO:0000313" key="1">
    <source>
        <dbReference type="EMBL" id="OQR67381.1"/>
    </source>
</evidence>
<dbReference type="EMBL" id="MNPL01028975">
    <property type="protein sequence ID" value="OQR67381.1"/>
    <property type="molecule type" value="Genomic_DNA"/>
</dbReference>
<comment type="caution">
    <text evidence="1">The sequence shown here is derived from an EMBL/GenBank/DDBJ whole genome shotgun (WGS) entry which is preliminary data.</text>
</comment>
<dbReference type="Proteomes" id="UP000192247">
    <property type="component" value="Unassembled WGS sequence"/>
</dbReference>
<protein>
    <submittedName>
        <fullName evidence="1">G1/S-specific cyclin-D3-like</fullName>
    </submittedName>
</protein>
<dbReference type="AlphaFoldDB" id="A0A1V9X1V5"/>
<dbReference type="OrthoDB" id="306099at2759"/>
<proteinExistence type="predicted"/>
<name>A0A1V9X1V5_9ACAR</name>
<dbReference type="Gene3D" id="1.10.472.10">
    <property type="entry name" value="Cyclin-like"/>
    <property type="match status" value="2"/>
</dbReference>
<evidence type="ECO:0000313" key="2">
    <source>
        <dbReference type="Proteomes" id="UP000192247"/>
    </source>
</evidence>
<accession>A0A1V9X1V5</accession>